<dbReference type="Gene3D" id="1.20.1270.220">
    <property type="match status" value="1"/>
</dbReference>
<dbReference type="Proteomes" id="UP000266841">
    <property type="component" value="Unassembled WGS sequence"/>
</dbReference>
<evidence type="ECO:0000313" key="3">
    <source>
        <dbReference type="EMBL" id="EJK54945.1"/>
    </source>
</evidence>
<sequence length="180" mass="19545">MQIIREADFINDDDDEIDLDIDQLDNRTQRRLLNFVREVSLCLSRPGERFGGVPFAIRFGSDGGKSLCLLAAVRFVLSGLLTQKAEEAQEGQDCPSSSRAVPAPPRTEEKPPVSNRPSDGGGKSFFALGDDDSDDDKDDDDEDLKLDSLGANWAAPDKDGGAADDADKDDLWNAAQAQTE</sequence>
<keyword evidence="4" id="KW-1185">Reference proteome</keyword>
<dbReference type="Pfam" id="PF17035">
    <property type="entry name" value="BET"/>
    <property type="match status" value="1"/>
</dbReference>
<dbReference type="AlphaFoldDB" id="K0RPA9"/>
<feature type="compositionally biased region" description="Acidic residues" evidence="1">
    <location>
        <begin position="129"/>
        <end position="144"/>
    </location>
</feature>
<evidence type="ECO:0000259" key="2">
    <source>
        <dbReference type="Pfam" id="PF17035"/>
    </source>
</evidence>
<name>K0RPA9_THAOC</name>
<accession>K0RPA9</accession>
<feature type="domain" description="NET" evidence="2">
    <location>
        <begin position="2"/>
        <end position="37"/>
    </location>
</feature>
<gene>
    <name evidence="3" type="ORF">THAOC_25380</name>
</gene>
<dbReference type="InterPro" id="IPR027353">
    <property type="entry name" value="NET_dom"/>
</dbReference>
<feature type="region of interest" description="Disordered" evidence="1">
    <location>
        <begin position="85"/>
        <end position="180"/>
    </location>
</feature>
<dbReference type="EMBL" id="AGNL01035002">
    <property type="protein sequence ID" value="EJK54945.1"/>
    <property type="molecule type" value="Genomic_DNA"/>
</dbReference>
<organism evidence="3 4">
    <name type="scientific">Thalassiosira oceanica</name>
    <name type="common">Marine diatom</name>
    <dbReference type="NCBI Taxonomy" id="159749"/>
    <lineage>
        <taxon>Eukaryota</taxon>
        <taxon>Sar</taxon>
        <taxon>Stramenopiles</taxon>
        <taxon>Ochrophyta</taxon>
        <taxon>Bacillariophyta</taxon>
        <taxon>Coscinodiscophyceae</taxon>
        <taxon>Thalassiosirophycidae</taxon>
        <taxon>Thalassiosirales</taxon>
        <taxon>Thalassiosiraceae</taxon>
        <taxon>Thalassiosira</taxon>
    </lineage>
</organism>
<dbReference type="InterPro" id="IPR038336">
    <property type="entry name" value="NET_sf"/>
</dbReference>
<evidence type="ECO:0000313" key="4">
    <source>
        <dbReference type="Proteomes" id="UP000266841"/>
    </source>
</evidence>
<proteinExistence type="predicted"/>
<protein>
    <recommendedName>
        <fullName evidence="2">NET domain-containing protein</fullName>
    </recommendedName>
</protein>
<comment type="caution">
    <text evidence="3">The sequence shown here is derived from an EMBL/GenBank/DDBJ whole genome shotgun (WGS) entry which is preliminary data.</text>
</comment>
<feature type="non-terminal residue" evidence="3">
    <location>
        <position position="180"/>
    </location>
</feature>
<reference evidence="3 4" key="1">
    <citation type="journal article" date="2012" name="Genome Biol.">
        <title>Genome and low-iron response of an oceanic diatom adapted to chronic iron limitation.</title>
        <authorList>
            <person name="Lommer M."/>
            <person name="Specht M."/>
            <person name="Roy A.S."/>
            <person name="Kraemer L."/>
            <person name="Andreson R."/>
            <person name="Gutowska M.A."/>
            <person name="Wolf J."/>
            <person name="Bergner S.V."/>
            <person name="Schilhabel M.B."/>
            <person name="Klostermeier U.C."/>
            <person name="Beiko R.G."/>
            <person name="Rosenstiel P."/>
            <person name="Hippler M."/>
            <person name="Laroche J."/>
        </authorList>
    </citation>
    <scope>NUCLEOTIDE SEQUENCE [LARGE SCALE GENOMIC DNA]</scope>
    <source>
        <strain evidence="3 4">CCMP1005</strain>
    </source>
</reference>
<evidence type="ECO:0000256" key="1">
    <source>
        <dbReference type="SAM" id="MobiDB-lite"/>
    </source>
</evidence>